<evidence type="ECO:0000256" key="3">
    <source>
        <dbReference type="ARBA" id="ARBA00012856"/>
    </source>
</evidence>
<comment type="similarity">
    <text evidence="2 8 9">Belongs to the dihydrofolate reductase family.</text>
</comment>
<dbReference type="Gene3D" id="3.40.430.10">
    <property type="entry name" value="Dihydrofolate Reductase, subunit A"/>
    <property type="match status" value="1"/>
</dbReference>
<evidence type="ECO:0000256" key="5">
    <source>
        <dbReference type="ARBA" id="ARBA00022857"/>
    </source>
</evidence>
<evidence type="ECO:0000256" key="8">
    <source>
        <dbReference type="PIRNR" id="PIRNR000194"/>
    </source>
</evidence>
<organism evidence="11 12">
    <name type="scientific">Mesosutterella porci</name>
    <dbReference type="NCBI Taxonomy" id="2915351"/>
    <lineage>
        <taxon>Bacteria</taxon>
        <taxon>Pseudomonadati</taxon>
        <taxon>Pseudomonadota</taxon>
        <taxon>Betaproteobacteria</taxon>
        <taxon>Burkholderiales</taxon>
        <taxon>Sutterellaceae</taxon>
        <taxon>Mesosutterella</taxon>
    </lineage>
</organism>
<dbReference type="InterPro" id="IPR017925">
    <property type="entry name" value="DHFR_CS"/>
</dbReference>
<evidence type="ECO:0000256" key="1">
    <source>
        <dbReference type="ARBA" id="ARBA00004903"/>
    </source>
</evidence>
<dbReference type="PRINTS" id="PR00070">
    <property type="entry name" value="DHFR"/>
</dbReference>
<dbReference type="SUPFAM" id="SSF53597">
    <property type="entry name" value="Dihydrofolate reductase-like"/>
    <property type="match status" value="1"/>
</dbReference>
<reference evidence="11 12" key="1">
    <citation type="submission" date="2022-02" db="EMBL/GenBank/DDBJ databases">
        <title>Mesosutterella porci, a novel member of the family Sutterellaceae from pig feces.</title>
        <authorList>
            <person name="Wylensek D."/>
            <person name="Clavel T."/>
        </authorList>
    </citation>
    <scope>NUCLEOTIDE SEQUENCE [LARGE SCALE GENOMIC DNA]</scope>
    <source>
        <strain evidence="12">oilRF-744-wt-GAM-9</strain>
    </source>
</reference>
<evidence type="ECO:0000313" key="12">
    <source>
        <dbReference type="Proteomes" id="UP001297600"/>
    </source>
</evidence>
<evidence type="ECO:0000259" key="10">
    <source>
        <dbReference type="PROSITE" id="PS51330"/>
    </source>
</evidence>
<dbReference type="EMBL" id="JAKNCT010000001">
    <property type="protein sequence ID" value="MCG5029841.1"/>
    <property type="molecule type" value="Genomic_DNA"/>
</dbReference>
<feature type="domain" description="DHFR" evidence="10">
    <location>
        <begin position="3"/>
        <end position="163"/>
    </location>
</feature>
<keyword evidence="5 8" id="KW-0521">NADP</keyword>
<dbReference type="CDD" id="cd00209">
    <property type="entry name" value="DHFR"/>
    <property type="match status" value="1"/>
</dbReference>
<name>A0ABS9MMJ9_9BURK</name>
<evidence type="ECO:0000256" key="7">
    <source>
        <dbReference type="ARBA" id="ARBA00025067"/>
    </source>
</evidence>
<dbReference type="PANTHER" id="PTHR48069:SF3">
    <property type="entry name" value="DIHYDROFOLATE REDUCTASE"/>
    <property type="match status" value="1"/>
</dbReference>
<comment type="pathway">
    <text evidence="1 8">Cofactor biosynthesis; tetrahydrofolate biosynthesis; 5,6,7,8-tetrahydrofolate from 7,8-dihydrofolate: step 1/1.</text>
</comment>
<evidence type="ECO:0000256" key="6">
    <source>
        <dbReference type="ARBA" id="ARBA00023002"/>
    </source>
</evidence>
<evidence type="ECO:0000256" key="2">
    <source>
        <dbReference type="ARBA" id="ARBA00009539"/>
    </source>
</evidence>
<dbReference type="EC" id="1.5.1.3" evidence="3 8"/>
<dbReference type="PANTHER" id="PTHR48069">
    <property type="entry name" value="DIHYDROFOLATE REDUCTASE"/>
    <property type="match status" value="1"/>
</dbReference>
<evidence type="ECO:0000313" key="11">
    <source>
        <dbReference type="EMBL" id="MCG5029841.1"/>
    </source>
</evidence>
<keyword evidence="6 8" id="KW-0560">Oxidoreductase</keyword>
<comment type="function">
    <text evidence="7 8">Key enzyme in folate metabolism. Catalyzes an essential reaction for de novo glycine and purine synthesis, and for DNA precursor synthesis.</text>
</comment>
<dbReference type="PROSITE" id="PS00075">
    <property type="entry name" value="DHFR_1"/>
    <property type="match status" value="1"/>
</dbReference>
<dbReference type="PROSITE" id="PS51330">
    <property type="entry name" value="DHFR_2"/>
    <property type="match status" value="1"/>
</dbReference>
<sequence length="163" mass="18371">MTTLSMIVARSKNGVIGNRGSIPWHISADLKFFKKVTLGHPIIMGWRTWESIGRPLPGRKNIVLSRTHTEQIDGITIVRTLEDALRLIPEEEKAFVIGGAETYRAALPRLSEAYITEIDQEFDGDTYFTITNPEKWTIEKLGSFTDGGCTGTFTRWTKKPDTK</sequence>
<proteinExistence type="inferred from homology"/>
<dbReference type="InterPro" id="IPR001796">
    <property type="entry name" value="DHFR_dom"/>
</dbReference>
<evidence type="ECO:0000256" key="4">
    <source>
        <dbReference type="ARBA" id="ARBA00022563"/>
    </source>
</evidence>
<keyword evidence="12" id="KW-1185">Reference proteome</keyword>
<keyword evidence="4 8" id="KW-0554">One-carbon metabolism</keyword>
<evidence type="ECO:0000256" key="9">
    <source>
        <dbReference type="RuleBase" id="RU004474"/>
    </source>
</evidence>
<comment type="catalytic activity">
    <reaction evidence="8">
        <text>(6S)-5,6,7,8-tetrahydrofolate + NADP(+) = 7,8-dihydrofolate + NADPH + H(+)</text>
        <dbReference type="Rhea" id="RHEA:15009"/>
        <dbReference type="ChEBI" id="CHEBI:15378"/>
        <dbReference type="ChEBI" id="CHEBI:57451"/>
        <dbReference type="ChEBI" id="CHEBI:57453"/>
        <dbReference type="ChEBI" id="CHEBI:57783"/>
        <dbReference type="ChEBI" id="CHEBI:58349"/>
        <dbReference type="EC" id="1.5.1.3"/>
    </reaction>
</comment>
<dbReference type="InterPro" id="IPR024072">
    <property type="entry name" value="DHFR-like_dom_sf"/>
</dbReference>
<dbReference type="InterPro" id="IPR012259">
    <property type="entry name" value="DHFR"/>
</dbReference>
<dbReference type="Proteomes" id="UP001297600">
    <property type="component" value="Unassembled WGS sequence"/>
</dbReference>
<accession>A0ABS9MMJ9</accession>
<dbReference type="RefSeq" id="WP_237977499.1">
    <property type="nucleotide sequence ID" value="NZ_JAKNCT010000001.1"/>
</dbReference>
<dbReference type="PIRSF" id="PIRSF000194">
    <property type="entry name" value="DHFR"/>
    <property type="match status" value="1"/>
</dbReference>
<comment type="caution">
    <text evidence="11">The sequence shown here is derived from an EMBL/GenBank/DDBJ whole genome shotgun (WGS) entry which is preliminary data.</text>
</comment>
<protein>
    <recommendedName>
        <fullName evidence="3 8">Dihydrofolate reductase</fullName>
        <ecNumber evidence="3 8">1.5.1.3</ecNumber>
    </recommendedName>
</protein>
<gene>
    <name evidence="11" type="ORF">MAF45_00010</name>
</gene>
<dbReference type="Pfam" id="PF00186">
    <property type="entry name" value="DHFR_1"/>
    <property type="match status" value="1"/>
</dbReference>